<sequence>MLSTERLTLDPLTYSDAEFIVELLTDPDWLRYIGDRGVRTVHDARGYLENGPMASYATNGFGLYRVSLRESGVPIGMCGLLKRDALPDVDIGFAFLPAYRGQGYAFEAAAAIVADARDRLGMTRILAIVTPGNVGSIRVLQKLGMSQDGIVRMQAGGDALCLFVTRAETLIKVHD</sequence>
<dbReference type="Pfam" id="PF13302">
    <property type="entry name" value="Acetyltransf_3"/>
    <property type="match status" value="1"/>
</dbReference>
<evidence type="ECO:0000259" key="1">
    <source>
        <dbReference type="PROSITE" id="PS51186"/>
    </source>
</evidence>
<dbReference type="PANTHER" id="PTHR43792">
    <property type="entry name" value="GNAT FAMILY, PUTATIVE (AFU_ORTHOLOGUE AFUA_3G00765)-RELATED-RELATED"/>
    <property type="match status" value="1"/>
</dbReference>
<dbReference type="AlphaFoldDB" id="A0A6M4IS18"/>
<feature type="domain" description="N-acetyltransferase" evidence="1">
    <location>
        <begin position="7"/>
        <end position="167"/>
    </location>
</feature>
<dbReference type="PROSITE" id="PS51186">
    <property type="entry name" value="GNAT"/>
    <property type="match status" value="1"/>
</dbReference>
<dbReference type="KEGG" id="ggr:HKW67_14000"/>
<gene>
    <name evidence="2" type="ORF">HKW67_14000</name>
</gene>
<dbReference type="EMBL" id="CP053085">
    <property type="protein sequence ID" value="QJR36539.1"/>
    <property type="molecule type" value="Genomic_DNA"/>
</dbReference>
<organism evidence="2 3">
    <name type="scientific">Gemmatimonas groenlandica</name>
    <dbReference type="NCBI Taxonomy" id="2732249"/>
    <lineage>
        <taxon>Bacteria</taxon>
        <taxon>Pseudomonadati</taxon>
        <taxon>Gemmatimonadota</taxon>
        <taxon>Gemmatimonadia</taxon>
        <taxon>Gemmatimonadales</taxon>
        <taxon>Gemmatimonadaceae</taxon>
        <taxon>Gemmatimonas</taxon>
    </lineage>
</organism>
<dbReference type="Gene3D" id="3.40.630.30">
    <property type="match status" value="1"/>
</dbReference>
<dbReference type="PANTHER" id="PTHR43792:SF1">
    <property type="entry name" value="N-ACETYLTRANSFERASE DOMAIN-CONTAINING PROTEIN"/>
    <property type="match status" value="1"/>
</dbReference>
<keyword evidence="2" id="KW-0808">Transferase</keyword>
<dbReference type="InterPro" id="IPR016181">
    <property type="entry name" value="Acyl_CoA_acyltransferase"/>
</dbReference>
<name>A0A6M4IS18_9BACT</name>
<dbReference type="InterPro" id="IPR000182">
    <property type="entry name" value="GNAT_dom"/>
</dbReference>
<proteinExistence type="predicted"/>
<keyword evidence="3" id="KW-1185">Reference proteome</keyword>
<dbReference type="SUPFAM" id="SSF55729">
    <property type="entry name" value="Acyl-CoA N-acyltransferases (Nat)"/>
    <property type="match status" value="1"/>
</dbReference>
<dbReference type="Proteomes" id="UP000500938">
    <property type="component" value="Chromosome"/>
</dbReference>
<dbReference type="GO" id="GO:0016747">
    <property type="term" value="F:acyltransferase activity, transferring groups other than amino-acyl groups"/>
    <property type="evidence" value="ECO:0007669"/>
    <property type="project" value="InterPro"/>
</dbReference>
<accession>A0A6M4IS18</accession>
<dbReference type="RefSeq" id="WP_171225971.1">
    <property type="nucleotide sequence ID" value="NZ_CP053085.1"/>
</dbReference>
<reference evidence="2 3" key="1">
    <citation type="submission" date="2020-05" db="EMBL/GenBank/DDBJ databases">
        <title>Complete genome sequence of Gemmatimonas greenlandica TET16.</title>
        <authorList>
            <person name="Zeng Y."/>
        </authorList>
    </citation>
    <scope>NUCLEOTIDE SEQUENCE [LARGE SCALE GENOMIC DNA]</scope>
    <source>
        <strain evidence="2 3">TET16</strain>
    </source>
</reference>
<dbReference type="InterPro" id="IPR051531">
    <property type="entry name" value="N-acetyltransferase"/>
</dbReference>
<protein>
    <submittedName>
        <fullName evidence="2">GNAT family N-acetyltransferase</fullName>
    </submittedName>
</protein>
<evidence type="ECO:0000313" key="3">
    <source>
        <dbReference type="Proteomes" id="UP000500938"/>
    </source>
</evidence>
<evidence type="ECO:0000313" key="2">
    <source>
        <dbReference type="EMBL" id="QJR36539.1"/>
    </source>
</evidence>